<evidence type="ECO:0000256" key="3">
    <source>
        <dbReference type="ARBA" id="ARBA00023014"/>
    </source>
</evidence>
<dbReference type="PANTHER" id="PTHR43822:SF2">
    <property type="entry name" value="HOMOACONITASE, MITOCHONDRIAL"/>
    <property type="match status" value="1"/>
</dbReference>
<dbReference type="Gene3D" id="3.30.499.10">
    <property type="entry name" value="Aconitase, domain 3"/>
    <property type="match status" value="2"/>
</dbReference>
<feature type="domain" description="Aconitase/3-isopropylmalate dehydratase large subunit alpha/beta/alpha" evidence="5">
    <location>
        <begin position="23"/>
        <end position="223"/>
    </location>
</feature>
<keyword evidence="2" id="KW-0408">Iron</keyword>
<proteinExistence type="predicted"/>
<gene>
    <name evidence="6" type="ORF">DPPLL_22760</name>
</gene>
<keyword evidence="7" id="KW-1185">Reference proteome</keyword>
<evidence type="ECO:0000256" key="1">
    <source>
        <dbReference type="ARBA" id="ARBA00022723"/>
    </source>
</evidence>
<dbReference type="Pfam" id="PF00330">
    <property type="entry name" value="Aconitase"/>
    <property type="match status" value="2"/>
</dbReference>
<evidence type="ECO:0000259" key="5">
    <source>
        <dbReference type="Pfam" id="PF00330"/>
    </source>
</evidence>
<dbReference type="InterPro" id="IPR015931">
    <property type="entry name" value="Acnase/IPM_dHydase_lsu_aba_1/3"/>
</dbReference>
<evidence type="ECO:0000313" key="7">
    <source>
        <dbReference type="Proteomes" id="UP000830055"/>
    </source>
</evidence>
<dbReference type="Proteomes" id="UP000830055">
    <property type="component" value="Chromosome"/>
</dbReference>
<accession>A0ABM7WAE0</accession>
<evidence type="ECO:0000313" key="6">
    <source>
        <dbReference type="EMBL" id="BDD87911.1"/>
    </source>
</evidence>
<dbReference type="InterPro" id="IPR036008">
    <property type="entry name" value="Aconitase_4Fe-4S_dom"/>
</dbReference>
<organism evidence="6 7">
    <name type="scientific">Desulfofustis limnaeus</name>
    <dbReference type="NCBI Taxonomy" id="2740163"/>
    <lineage>
        <taxon>Bacteria</taxon>
        <taxon>Pseudomonadati</taxon>
        <taxon>Thermodesulfobacteriota</taxon>
        <taxon>Desulfobulbia</taxon>
        <taxon>Desulfobulbales</taxon>
        <taxon>Desulfocapsaceae</taxon>
        <taxon>Desulfofustis</taxon>
    </lineage>
</organism>
<dbReference type="InterPro" id="IPR050067">
    <property type="entry name" value="IPM_dehydratase_rel_enz"/>
</dbReference>
<dbReference type="SUPFAM" id="SSF53732">
    <property type="entry name" value="Aconitase iron-sulfur domain"/>
    <property type="match status" value="1"/>
</dbReference>
<evidence type="ECO:0000256" key="4">
    <source>
        <dbReference type="ARBA" id="ARBA00023239"/>
    </source>
</evidence>
<evidence type="ECO:0000256" key="2">
    <source>
        <dbReference type="ARBA" id="ARBA00023004"/>
    </source>
</evidence>
<protein>
    <submittedName>
        <fullName evidence="6">3-isopropylmalate dehydratase</fullName>
    </submittedName>
</protein>
<keyword evidence="1" id="KW-0479">Metal-binding</keyword>
<feature type="domain" description="Aconitase/3-isopropylmalate dehydratase large subunit alpha/beta/alpha" evidence="5">
    <location>
        <begin position="257"/>
        <end position="384"/>
    </location>
</feature>
<sequence>MSDFFHRQLAKSARLETVHPGQRITIKVDLALGHDGTGPAVLKELRVSGTRPAGCTRLLFTLDHAFPAPTAADREFHRELAGFAEQHQVLLYKNGEGVLHQVVAEEESLWPGMIIVGADGHVATAGAFGAIAFSVSAAGLVPVIGTGSYELCVPESVVITVQGTLSPRVMARDLAMYLIHHHGAAIRGRAVLLTGSTIDGLSISEKMAICNFLPEGGVATVLVLPQGEQAHTNIDIDAAAIGPLVALPGDTLSFAEPERLTEETIDVAMIGSCSSGRLEDFKAAADILARNGVHQRVTCLITPASRNVLEAMESLKLTVALRNAGAIILPPGCGPCPGRHFGVLGCGDTAITTTIRANPGRIGSPAARIFLASPLTVAWSAVTGRITAPNHG</sequence>
<name>A0ABM7WAE0_9BACT</name>
<dbReference type="PRINTS" id="PR00415">
    <property type="entry name" value="ACONITASE"/>
</dbReference>
<dbReference type="RefSeq" id="WP_284151313.1">
    <property type="nucleotide sequence ID" value="NZ_AP025516.1"/>
</dbReference>
<keyword evidence="3" id="KW-0411">Iron-sulfur</keyword>
<dbReference type="EMBL" id="AP025516">
    <property type="protein sequence ID" value="BDD87911.1"/>
    <property type="molecule type" value="Genomic_DNA"/>
</dbReference>
<dbReference type="InterPro" id="IPR001030">
    <property type="entry name" value="Acoase/IPM_deHydtase_lsu_aba"/>
</dbReference>
<dbReference type="PANTHER" id="PTHR43822">
    <property type="entry name" value="HOMOACONITASE, MITOCHONDRIAL-RELATED"/>
    <property type="match status" value="1"/>
</dbReference>
<reference evidence="6 7" key="1">
    <citation type="submission" date="2022-01" db="EMBL/GenBank/DDBJ databases">
        <title>Desulfofustis limnae sp. nov., a novel mesophilic sulfate-reducing bacterium isolated from marsh soil.</title>
        <authorList>
            <person name="Watanabe M."/>
            <person name="Takahashi A."/>
            <person name="Kojima H."/>
            <person name="Fukui M."/>
        </authorList>
    </citation>
    <scope>NUCLEOTIDE SEQUENCE [LARGE SCALE GENOMIC DNA]</scope>
    <source>
        <strain evidence="6 7">PPLL</strain>
    </source>
</reference>
<keyword evidence="4" id="KW-0456">Lyase</keyword>